<proteinExistence type="predicted"/>
<dbReference type="Proteomes" id="UP000275846">
    <property type="component" value="Unassembled WGS sequence"/>
</dbReference>
<name>A0A183SCE7_SCHSO</name>
<sequence length="70" mass="8020">MASYKDRVGFAPGSPLGSFLANFFMGKMEKTSLKDTINELEFDTWYVEDIFCLTDHNNDTDTLFRNLNSV</sequence>
<keyword evidence="2" id="KW-1185">Reference proteome</keyword>
<dbReference type="WBParaSite" id="SSLN_0000196301-mRNA-1">
    <property type="protein sequence ID" value="SSLN_0000196301-mRNA-1"/>
    <property type="gene ID" value="SSLN_0000196301"/>
</dbReference>
<evidence type="ECO:0000313" key="1">
    <source>
        <dbReference type="EMBL" id="VDL88280.1"/>
    </source>
</evidence>
<protein>
    <submittedName>
        <fullName evidence="3">Reverse transcriptase domain-containing protein</fullName>
    </submittedName>
</protein>
<evidence type="ECO:0000313" key="2">
    <source>
        <dbReference type="Proteomes" id="UP000275846"/>
    </source>
</evidence>
<reference evidence="1 2" key="2">
    <citation type="submission" date="2018-11" db="EMBL/GenBank/DDBJ databases">
        <authorList>
            <consortium name="Pathogen Informatics"/>
        </authorList>
    </citation>
    <scope>NUCLEOTIDE SEQUENCE [LARGE SCALE GENOMIC DNA]</scope>
    <source>
        <strain evidence="1 2">NST_G2</strain>
    </source>
</reference>
<dbReference type="AlphaFoldDB" id="A0A183SCE7"/>
<accession>A0A183SCE7</accession>
<organism evidence="3">
    <name type="scientific">Schistocephalus solidus</name>
    <name type="common">Tapeworm</name>
    <dbReference type="NCBI Taxonomy" id="70667"/>
    <lineage>
        <taxon>Eukaryota</taxon>
        <taxon>Metazoa</taxon>
        <taxon>Spiralia</taxon>
        <taxon>Lophotrochozoa</taxon>
        <taxon>Platyhelminthes</taxon>
        <taxon>Cestoda</taxon>
        <taxon>Eucestoda</taxon>
        <taxon>Diphyllobothriidea</taxon>
        <taxon>Diphyllobothriidae</taxon>
        <taxon>Schistocephalus</taxon>
    </lineage>
</organism>
<gene>
    <name evidence="1" type="ORF">SSLN_LOCUS1895</name>
</gene>
<dbReference type="EMBL" id="UYSU01009053">
    <property type="protein sequence ID" value="VDL88280.1"/>
    <property type="molecule type" value="Genomic_DNA"/>
</dbReference>
<reference evidence="3" key="1">
    <citation type="submission" date="2016-06" db="UniProtKB">
        <authorList>
            <consortium name="WormBaseParasite"/>
        </authorList>
    </citation>
    <scope>IDENTIFICATION</scope>
</reference>
<evidence type="ECO:0000313" key="3">
    <source>
        <dbReference type="WBParaSite" id="SSLN_0000196301-mRNA-1"/>
    </source>
</evidence>